<gene>
    <name evidence="1" type="ORF">P4I72_35155</name>
</gene>
<name>A0ABU6GDN5_9BACL</name>
<proteinExistence type="predicted"/>
<keyword evidence="2" id="KW-1185">Reference proteome</keyword>
<dbReference type="Proteomes" id="UP001338137">
    <property type="component" value="Unassembled WGS sequence"/>
</dbReference>
<evidence type="ECO:0000313" key="2">
    <source>
        <dbReference type="Proteomes" id="UP001338137"/>
    </source>
</evidence>
<organism evidence="1 2">
    <name type="scientific">Paenibacillus alba</name>
    <dbReference type="NCBI Taxonomy" id="1197127"/>
    <lineage>
        <taxon>Bacteria</taxon>
        <taxon>Bacillati</taxon>
        <taxon>Bacillota</taxon>
        <taxon>Bacilli</taxon>
        <taxon>Bacillales</taxon>
        <taxon>Paenibacillaceae</taxon>
        <taxon>Paenibacillus</taxon>
    </lineage>
</organism>
<evidence type="ECO:0000313" key="1">
    <source>
        <dbReference type="EMBL" id="MEC0232353.1"/>
    </source>
</evidence>
<protein>
    <submittedName>
        <fullName evidence="1">Uncharacterized protein</fullName>
    </submittedName>
</protein>
<dbReference type="RefSeq" id="WP_173223581.1">
    <property type="nucleotide sequence ID" value="NZ_JABMKZ010000023.1"/>
</dbReference>
<comment type="caution">
    <text evidence="1">The sequence shown here is derived from an EMBL/GenBank/DDBJ whole genome shotgun (WGS) entry which is preliminary data.</text>
</comment>
<sequence length="60" mass="6864">MDSSSRFLVLGDLYNCLFAVQTSNFNQLVDYVIWNQVKTSLPKDYTLPDLLVLHALSLNE</sequence>
<reference evidence="1 2" key="1">
    <citation type="submission" date="2023-03" db="EMBL/GenBank/DDBJ databases">
        <title>Bacillus Genome Sequencing.</title>
        <authorList>
            <person name="Dunlap C."/>
        </authorList>
    </citation>
    <scope>NUCLEOTIDE SEQUENCE [LARGE SCALE GENOMIC DNA]</scope>
    <source>
        <strain evidence="1 2">BD-533</strain>
    </source>
</reference>
<dbReference type="EMBL" id="JARLKY010000119">
    <property type="protein sequence ID" value="MEC0232353.1"/>
    <property type="molecule type" value="Genomic_DNA"/>
</dbReference>
<accession>A0ABU6GDN5</accession>